<dbReference type="Pfam" id="PF07887">
    <property type="entry name" value="Calmodulin_bind"/>
    <property type="match status" value="2"/>
</dbReference>
<dbReference type="Pfam" id="PF20452">
    <property type="entry name" value="Calmod_bind_C"/>
    <property type="match status" value="1"/>
</dbReference>
<keyword evidence="5" id="KW-0010">Activator</keyword>
<evidence type="ECO:0000313" key="12">
    <source>
        <dbReference type="Proteomes" id="UP000324897"/>
    </source>
</evidence>
<sequence>MYNKSRRANARVIGLVVNYESILRGTKKLPVERPRWKLAFKVPPKFPIITGEKIRDANGNPLKMILEDTDTGRPVFAPLYDELQIELVPLLGNFPRDSRDTDDFQKGIVEAKHPVLAGEYKTTMWDGRATVGEIMFTDDSLKCGCMFRIGMRVVPESYHGARILEGMTEAFMVRDRHGYELHRSENYKWQLAFQSQPRQPIYVDRQIRDVIGNPLEVILVDTETGLPLVPPTKELHIELVSLFPPYSHEEDLSADEFQKAVCTRREFEPYLSGDIGLTMKHDGRVTVNELQYTGSLEALKLSHLGHIGVRVVPGKNNGAGRIREGITHDFEIRDEEMVMKRLLPGLSDDVCWLEGISWGGVFRSRLEQNNVRNVQEFLTMLAVKPDELRAIAGDGMDDSRWSEIISHARACIFPLDKVYAYHSVRATIYVNSIFDLVKVKLGGVECPLQELDEAQKRLVQQVMQEAYEHRHTLQEVKLTLNLGDPVWRLEMIDREGASHMKLTSNNIDTVQEFLRMLHVKPDELRAIVGDDMTNRMWNVTTSHAQECESGDKVYAYSGANSTIYVDSIFLRLLMIRINGVECALSGLCKIKPNKADVVEMVTARQIILEAFEHRHNLQEVDATMEPLHDTVIHIETLLSCTKRYVQVDLDDKDDDHIHDDEVPVPQSANLDHQMWIPNHGELQHEKEDILHNLFASLFDRNLLSILDK</sequence>
<dbReference type="Gramene" id="TVU23694">
    <property type="protein sequence ID" value="TVU23694"/>
    <property type="gene ID" value="EJB05_26073"/>
</dbReference>
<evidence type="ECO:0000256" key="7">
    <source>
        <dbReference type="ARBA" id="ARBA00023242"/>
    </source>
</evidence>
<keyword evidence="6" id="KW-0804">Transcription</keyword>
<reference evidence="11 12" key="1">
    <citation type="journal article" date="2019" name="Sci. Rep.">
        <title>A high-quality genome of Eragrostis curvula grass provides insights into Poaceae evolution and supports new strategies to enhance forage quality.</title>
        <authorList>
            <person name="Carballo J."/>
            <person name="Santos B.A.C.M."/>
            <person name="Zappacosta D."/>
            <person name="Garbus I."/>
            <person name="Selva J.P."/>
            <person name="Gallo C.A."/>
            <person name="Diaz A."/>
            <person name="Albertini E."/>
            <person name="Caccamo M."/>
            <person name="Echenique V."/>
        </authorList>
    </citation>
    <scope>NUCLEOTIDE SEQUENCE [LARGE SCALE GENOMIC DNA]</scope>
    <source>
        <strain evidence="12">cv. Victoria</strain>
        <tissue evidence="11">Leaf</tissue>
    </source>
</reference>
<evidence type="ECO:0000259" key="8">
    <source>
        <dbReference type="Pfam" id="PF07887"/>
    </source>
</evidence>
<evidence type="ECO:0000259" key="10">
    <source>
        <dbReference type="Pfam" id="PF20452"/>
    </source>
</evidence>
<feature type="domain" description="Calmodulin binding protein central" evidence="9">
    <location>
        <begin position="482"/>
        <end position="547"/>
    </location>
</feature>
<evidence type="ECO:0000259" key="9">
    <source>
        <dbReference type="Pfam" id="PF20451"/>
    </source>
</evidence>
<dbReference type="InterPro" id="IPR012416">
    <property type="entry name" value="CBP60"/>
</dbReference>
<comment type="subcellular location">
    <subcellularLocation>
        <location evidence="1">Nucleus</location>
    </subcellularLocation>
</comment>
<evidence type="ECO:0000256" key="2">
    <source>
        <dbReference type="ARBA" id="ARBA00007214"/>
    </source>
</evidence>
<dbReference type="InterPro" id="IPR046830">
    <property type="entry name" value="Calmod_bind_M"/>
</dbReference>
<protein>
    <submittedName>
        <fullName evidence="11">Uncharacterized protein</fullName>
    </submittedName>
</protein>
<organism evidence="11 12">
    <name type="scientific">Eragrostis curvula</name>
    <name type="common">weeping love grass</name>
    <dbReference type="NCBI Taxonomy" id="38414"/>
    <lineage>
        <taxon>Eukaryota</taxon>
        <taxon>Viridiplantae</taxon>
        <taxon>Streptophyta</taxon>
        <taxon>Embryophyta</taxon>
        <taxon>Tracheophyta</taxon>
        <taxon>Spermatophyta</taxon>
        <taxon>Magnoliopsida</taxon>
        <taxon>Liliopsida</taxon>
        <taxon>Poales</taxon>
        <taxon>Poaceae</taxon>
        <taxon>PACMAD clade</taxon>
        <taxon>Chloridoideae</taxon>
        <taxon>Eragrostideae</taxon>
        <taxon>Eragrostidinae</taxon>
        <taxon>Eragrostis</taxon>
    </lineage>
</organism>
<proteinExistence type="inferred from homology"/>
<dbReference type="OrthoDB" id="715359at2759"/>
<dbReference type="InterPro" id="IPR046829">
    <property type="entry name" value="Calmod_bind_C"/>
</dbReference>
<evidence type="ECO:0000256" key="3">
    <source>
        <dbReference type="ARBA" id="ARBA00023015"/>
    </source>
</evidence>
<comment type="similarity">
    <text evidence="2">Belongs to the plant ACBP60 protein family.</text>
</comment>
<feature type="non-terminal residue" evidence="11">
    <location>
        <position position="1"/>
    </location>
</feature>
<feature type="domain" description="Calmodulin binding protein central" evidence="9">
    <location>
        <begin position="346"/>
        <end position="411"/>
    </location>
</feature>
<dbReference type="Proteomes" id="UP000324897">
    <property type="component" value="Chromosome 2"/>
</dbReference>
<dbReference type="GO" id="GO:0043565">
    <property type="term" value="F:sequence-specific DNA binding"/>
    <property type="evidence" value="ECO:0007669"/>
    <property type="project" value="TreeGrafter"/>
</dbReference>
<dbReference type="InterPro" id="IPR046831">
    <property type="entry name" value="Calmodulin_bind_N"/>
</dbReference>
<dbReference type="PANTHER" id="PTHR31713">
    <property type="entry name" value="OS02G0177800 PROTEIN"/>
    <property type="match status" value="1"/>
</dbReference>
<accession>A0A5J9UJQ2</accession>
<dbReference type="PANTHER" id="PTHR31713:SF42">
    <property type="entry name" value="PROTEIN SAR DEFICIENT 1"/>
    <property type="match status" value="1"/>
</dbReference>
<name>A0A5J9UJQ2_9POAL</name>
<evidence type="ECO:0000256" key="5">
    <source>
        <dbReference type="ARBA" id="ARBA00023159"/>
    </source>
</evidence>
<comment type="caution">
    <text evidence="11">The sequence shown here is derived from an EMBL/GenBank/DDBJ whole genome shotgun (WGS) entry which is preliminary data.</text>
</comment>
<dbReference type="GO" id="GO:0005634">
    <property type="term" value="C:nucleus"/>
    <property type="evidence" value="ECO:0007669"/>
    <property type="project" value="UniProtKB-SubCell"/>
</dbReference>
<dbReference type="Pfam" id="PF20451">
    <property type="entry name" value="Calmod_bind_M"/>
    <property type="match status" value="2"/>
</dbReference>
<evidence type="ECO:0000256" key="4">
    <source>
        <dbReference type="ARBA" id="ARBA00023125"/>
    </source>
</evidence>
<keyword evidence="4" id="KW-0238">DNA-binding</keyword>
<dbReference type="GO" id="GO:0005516">
    <property type="term" value="F:calmodulin binding"/>
    <property type="evidence" value="ECO:0007669"/>
    <property type="project" value="InterPro"/>
</dbReference>
<keyword evidence="3" id="KW-0805">Transcription regulation</keyword>
<feature type="domain" description="Calmodulin binding protein-like N-terminal" evidence="8">
    <location>
        <begin position="189"/>
        <end position="334"/>
    </location>
</feature>
<evidence type="ECO:0000256" key="1">
    <source>
        <dbReference type="ARBA" id="ARBA00004123"/>
    </source>
</evidence>
<feature type="domain" description="Calmodulin binding protein-like N-terminal" evidence="8">
    <location>
        <begin position="36"/>
        <end position="176"/>
    </location>
</feature>
<dbReference type="AlphaFoldDB" id="A0A5J9UJQ2"/>
<dbReference type="GO" id="GO:0080142">
    <property type="term" value="P:regulation of salicylic acid biosynthetic process"/>
    <property type="evidence" value="ECO:0007669"/>
    <property type="project" value="TreeGrafter"/>
</dbReference>
<evidence type="ECO:0000256" key="6">
    <source>
        <dbReference type="ARBA" id="ARBA00023163"/>
    </source>
</evidence>
<evidence type="ECO:0000313" key="11">
    <source>
        <dbReference type="EMBL" id="TVU23694.1"/>
    </source>
</evidence>
<dbReference type="EMBL" id="RWGY01000013">
    <property type="protein sequence ID" value="TVU23694.1"/>
    <property type="molecule type" value="Genomic_DNA"/>
</dbReference>
<gene>
    <name evidence="11" type="ORF">EJB05_26073</name>
</gene>
<dbReference type="GO" id="GO:0003700">
    <property type="term" value="F:DNA-binding transcription factor activity"/>
    <property type="evidence" value="ECO:0007669"/>
    <property type="project" value="TreeGrafter"/>
</dbReference>
<keyword evidence="12" id="KW-1185">Reference proteome</keyword>
<keyword evidence="7" id="KW-0539">Nucleus</keyword>
<feature type="domain" description="Calmodulin binding protein C-terminal" evidence="10">
    <location>
        <begin position="417"/>
        <end position="476"/>
    </location>
</feature>